<evidence type="ECO:0000313" key="1">
    <source>
        <dbReference type="EMBL" id="ALI56835.1"/>
    </source>
</evidence>
<proteinExistence type="predicted"/>
<reference evidence="1 2" key="1">
    <citation type="submission" date="2015-05" db="EMBL/GenBank/DDBJ databases">
        <authorList>
            <person name="Wang D.B."/>
            <person name="Wang M."/>
        </authorList>
    </citation>
    <scope>NUCLEOTIDE SEQUENCE [LARGE SCALE GENOMIC DNA]</scope>
    <source>
        <strain evidence="1 2">IMCC 12053</strain>
    </source>
</reference>
<sequence>MSTHSQLTALRIAYLSQRWGVTPERAVMLAAIIFGEARG</sequence>
<dbReference type="EMBL" id="CP012023">
    <property type="protein sequence ID" value="ALI56835.1"/>
    <property type="molecule type" value="Genomic_DNA"/>
</dbReference>
<accession>A0A0N9ZM86</accession>
<evidence type="ECO:0000313" key="2">
    <source>
        <dbReference type="Proteomes" id="UP000064920"/>
    </source>
</evidence>
<gene>
    <name evidence="1" type="ORF">IMCC12053_2888</name>
</gene>
<keyword evidence="2" id="KW-1185">Reference proteome</keyword>
<name>A0A0N9ZM86_9RHOB</name>
<dbReference type="KEGG" id="cmar:IMCC12053_2888"/>
<protein>
    <submittedName>
        <fullName evidence="1">Uncharacterized protein</fullName>
    </submittedName>
</protein>
<dbReference type="Proteomes" id="UP000064920">
    <property type="component" value="Chromosome"/>
</dbReference>
<dbReference type="STRING" id="1397108.IMCC12053_2888"/>
<dbReference type="AlphaFoldDB" id="A0A0N9ZM86"/>
<dbReference type="PATRIC" id="fig|1397108.4.peg.2952"/>
<organism evidence="1 2">
    <name type="scientific">Celeribacter marinus</name>
    <dbReference type="NCBI Taxonomy" id="1397108"/>
    <lineage>
        <taxon>Bacteria</taxon>
        <taxon>Pseudomonadati</taxon>
        <taxon>Pseudomonadota</taxon>
        <taxon>Alphaproteobacteria</taxon>
        <taxon>Rhodobacterales</taxon>
        <taxon>Roseobacteraceae</taxon>
        <taxon>Celeribacter</taxon>
    </lineage>
</organism>